<gene>
    <name evidence="2" type="ORF">NE398_19200</name>
</gene>
<organism evidence="2 3">
    <name type="scientific">Clostridium tertium</name>
    <dbReference type="NCBI Taxonomy" id="1559"/>
    <lineage>
        <taxon>Bacteria</taxon>
        <taxon>Bacillati</taxon>
        <taxon>Bacillota</taxon>
        <taxon>Clostridia</taxon>
        <taxon>Eubacteriales</taxon>
        <taxon>Clostridiaceae</taxon>
        <taxon>Clostridium</taxon>
    </lineage>
</organism>
<accession>A0A9X3XPW1</accession>
<comment type="caution">
    <text evidence="2">The sequence shown here is derived from an EMBL/GenBank/DDBJ whole genome shotgun (WGS) entry which is preliminary data.</text>
</comment>
<feature type="region of interest" description="Disordered" evidence="1">
    <location>
        <begin position="1"/>
        <end position="26"/>
    </location>
</feature>
<proteinExistence type="predicted"/>
<protein>
    <submittedName>
        <fullName evidence="2">Uncharacterized protein</fullName>
    </submittedName>
</protein>
<sequence length="184" mass="20201">MSRKRHRHKGDREINEGSNNRINNNAPFGINPAQLMSMLGGNMDMGQVGNMLSSMKMDGLDLNNFNLGQSGNNQQSRNSTNNRNGFDLGALQGMMNNLGMGNFSLGNNSSLNSNPSFTSSNDKGLDINDKDLDITDGNSDNLGDDLLDEDENIQMLIAIKSIVDSRKANFIDKVIEAYNNGYFK</sequence>
<evidence type="ECO:0000313" key="3">
    <source>
        <dbReference type="Proteomes" id="UP001141183"/>
    </source>
</evidence>
<feature type="region of interest" description="Disordered" evidence="1">
    <location>
        <begin position="63"/>
        <end position="88"/>
    </location>
</feature>
<feature type="compositionally biased region" description="Low complexity" evidence="1">
    <location>
        <begin position="63"/>
        <end position="85"/>
    </location>
</feature>
<evidence type="ECO:0000256" key="1">
    <source>
        <dbReference type="SAM" id="MobiDB-lite"/>
    </source>
</evidence>
<dbReference type="RefSeq" id="WP_272470711.1">
    <property type="nucleotide sequence ID" value="NZ_JAKLPG010000009.1"/>
</dbReference>
<evidence type="ECO:0000313" key="2">
    <source>
        <dbReference type="EMBL" id="MDC4242261.1"/>
    </source>
</evidence>
<feature type="compositionally biased region" description="Low complexity" evidence="1">
    <location>
        <begin position="16"/>
        <end position="25"/>
    </location>
</feature>
<dbReference type="EMBL" id="JAMRYU010000027">
    <property type="protein sequence ID" value="MDC4242261.1"/>
    <property type="molecule type" value="Genomic_DNA"/>
</dbReference>
<dbReference type="AlphaFoldDB" id="A0A9X3XPW1"/>
<name>A0A9X3XPW1_9CLOT</name>
<keyword evidence="3" id="KW-1185">Reference proteome</keyword>
<dbReference type="Proteomes" id="UP001141183">
    <property type="component" value="Unassembled WGS sequence"/>
</dbReference>
<reference evidence="2" key="1">
    <citation type="submission" date="2022-05" db="EMBL/GenBank/DDBJ databases">
        <title>Draft genome sequence of Clostridium tertium strain CP3 isolated from Peru.</title>
        <authorList>
            <person name="Hurtado R."/>
            <person name="Lima L."/>
            <person name="Sousa T."/>
            <person name="Jaiswal A.K."/>
            <person name="Tiwari S."/>
            <person name="Maturrano L."/>
            <person name="Brenig B."/>
            <person name="Azevedo V."/>
        </authorList>
    </citation>
    <scope>NUCLEOTIDE SEQUENCE</scope>
    <source>
        <strain evidence="2">CP3</strain>
    </source>
</reference>